<evidence type="ECO:0000313" key="3">
    <source>
        <dbReference type="Proteomes" id="UP000054007"/>
    </source>
</evidence>
<evidence type="ECO:0000256" key="1">
    <source>
        <dbReference type="SAM" id="MobiDB-lite"/>
    </source>
</evidence>
<reference evidence="2 3" key="1">
    <citation type="journal article" date="2015" name="Fungal Genet. Biol.">
        <title>Evolution of novel wood decay mechanisms in Agaricales revealed by the genome sequences of Fistulina hepatica and Cylindrobasidium torrendii.</title>
        <authorList>
            <person name="Floudas D."/>
            <person name="Held B.W."/>
            <person name="Riley R."/>
            <person name="Nagy L.G."/>
            <person name="Koehler G."/>
            <person name="Ransdell A.S."/>
            <person name="Younus H."/>
            <person name="Chow J."/>
            <person name="Chiniquy J."/>
            <person name="Lipzen A."/>
            <person name="Tritt A."/>
            <person name="Sun H."/>
            <person name="Haridas S."/>
            <person name="LaButti K."/>
            <person name="Ohm R.A."/>
            <person name="Kues U."/>
            <person name="Blanchette R.A."/>
            <person name="Grigoriev I.V."/>
            <person name="Minto R.E."/>
            <person name="Hibbett D.S."/>
        </authorList>
    </citation>
    <scope>NUCLEOTIDE SEQUENCE [LARGE SCALE GENOMIC DNA]</scope>
    <source>
        <strain evidence="2 3">FP15055 ss-10</strain>
    </source>
</reference>
<dbReference type="OrthoDB" id="5598268at2759"/>
<dbReference type="GO" id="GO:0006384">
    <property type="term" value="P:transcription initiation at RNA polymerase III promoter"/>
    <property type="evidence" value="ECO:0007669"/>
    <property type="project" value="InterPro"/>
</dbReference>
<dbReference type="GO" id="GO:0001002">
    <property type="term" value="F:RNA polymerase III type 1 promoter sequence-specific DNA binding"/>
    <property type="evidence" value="ECO:0007669"/>
    <property type="project" value="TreeGrafter"/>
</dbReference>
<dbReference type="Proteomes" id="UP000054007">
    <property type="component" value="Unassembled WGS sequence"/>
</dbReference>
<proteinExistence type="predicted"/>
<dbReference type="EMBL" id="KN881048">
    <property type="protein sequence ID" value="KIY61113.1"/>
    <property type="molecule type" value="Genomic_DNA"/>
</dbReference>
<evidence type="ECO:0000313" key="2">
    <source>
        <dbReference type="EMBL" id="KIY61113.1"/>
    </source>
</evidence>
<feature type="compositionally biased region" description="Polar residues" evidence="1">
    <location>
        <begin position="15"/>
        <end position="24"/>
    </location>
</feature>
<accession>A0A0D7ARX6</accession>
<dbReference type="PANTHER" id="PTHR13230">
    <property type="entry name" value="GENERAL TRANSCRIPTION FACTOR IIIC, POLYPEPTIDE 5"/>
    <property type="match status" value="1"/>
</dbReference>
<sequence length="206" mass="23501">MDININPALLPEAPPSQTTSEQPTLKSNLCLLQPPIFSRQHIPQHHNFKANSASIVSSEVDEETGEEKTRLINRMCCASSTLFAACLLLILDRYQRLYFRNANHPISRPSVTTRRRDRTAFNVLLDPSNECHISRVFDGQTIAKETAAFQLVDVHDPMLKTMIEDPAALRETRDERDGRYTTYSYERIKAVLRHKFFTASRSHCVG</sequence>
<gene>
    <name evidence="2" type="ORF">CYLTODRAFT_460127</name>
</gene>
<dbReference type="InterPro" id="IPR040454">
    <property type="entry name" value="TF_IIIC_Tfc1/Sfc1"/>
</dbReference>
<dbReference type="PANTHER" id="PTHR13230:SF5">
    <property type="entry name" value="GENERAL TRANSCRIPTION FACTOR 3C POLYPEPTIDE 5"/>
    <property type="match status" value="1"/>
</dbReference>
<keyword evidence="3" id="KW-1185">Reference proteome</keyword>
<protein>
    <submittedName>
        <fullName evidence="2">Uncharacterized protein</fullName>
    </submittedName>
</protein>
<dbReference type="AlphaFoldDB" id="A0A0D7ARX6"/>
<name>A0A0D7ARX6_9AGAR</name>
<dbReference type="GO" id="GO:0001003">
    <property type="term" value="F:RNA polymerase III type 2 promoter sequence-specific DNA binding"/>
    <property type="evidence" value="ECO:0007669"/>
    <property type="project" value="TreeGrafter"/>
</dbReference>
<organism evidence="2 3">
    <name type="scientific">Cylindrobasidium torrendii FP15055 ss-10</name>
    <dbReference type="NCBI Taxonomy" id="1314674"/>
    <lineage>
        <taxon>Eukaryota</taxon>
        <taxon>Fungi</taxon>
        <taxon>Dikarya</taxon>
        <taxon>Basidiomycota</taxon>
        <taxon>Agaricomycotina</taxon>
        <taxon>Agaricomycetes</taxon>
        <taxon>Agaricomycetidae</taxon>
        <taxon>Agaricales</taxon>
        <taxon>Marasmiineae</taxon>
        <taxon>Physalacriaceae</taxon>
        <taxon>Cylindrobasidium</taxon>
    </lineage>
</organism>
<dbReference type="STRING" id="1314674.A0A0D7ARX6"/>
<dbReference type="GO" id="GO:0000127">
    <property type="term" value="C:transcription factor TFIIIC complex"/>
    <property type="evidence" value="ECO:0007669"/>
    <property type="project" value="InterPro"/>
</dbReference>
<feature type="region of interest" description="Disordered" evidence="1">
    <location>
        <begin position="1"/>
        <end position="24"/>
    </location>
</feature>